<dbReference type="Pfam" id="PF13668">
    <property type="entry name" value="Ferritin_2"/>
    <property type="match status" value="1"/>
</dbReference>
<proteinExistence type="predicted"/>
<keyword evidence="1" id="KW-0732">Signal</keyword>
<dbReference type="PANTHER" id="PTHR31694">
    <property type="entry name" value="DESICCATION-LIKE PROTEIN"/>
    <property type="match status" value="1"/>
</dbReference>
<protein>
    <submittedName>
        <fullName evidence="2">Desiccation-related protein PCC13-62</fullName>
    </submittedName>
</protein>
<comment type="caution">
    <text evidence="2">The sequence shown here is derived from an EMBL/GenBank/DDBJ whole genome shotgun (WGS) entry which is preliminary data.</text>
</comment>
<name>A0AAW2SMQ2_SESRA</name>
<organism evidence="2">
    <name type="scientific">Sesamum radiatum</name>
    <name type="common">Black benniseed</name>
    <dbReference type="NCBI Taxonomy" id="300843"/>
    <lineage>
        <taxon>Eukaryota</taxon>
        <taxon>Viridiplantae</taxon>
        <taxon>Streptophyta</taxon>
        <taxon>Embryophyta</taxon>
        <taxon>Tracheophyta</taxon>
        <taxon>Spermatophyta</taxon>
        <taxon>Magnoliopsida</taxon>
        <taxon>eudicotyledons</taxon>
        <taxon>Gunneridae</taxon>
        <taxon>Pentapetalae</taxon>
        <taxon>asterids</taxon>
        <taxon>lamiids</taxon>
        <taxon>Lamiales</taxon>
        <taxon>Pedaliaceae</taxon>
        <taxon>Sesamum</taxon>
    </lineage>
</organism>
<dbReference type="InterPro" id="IPR052965">
    <property type="entry name" value="Pigment-catalase-like"/>
</dbReference>
<dbReference type="EMBL" id="JACGWJ010000010">
    <property type="protein sequence ID" value="KAL0393337.1"/>
    <property type="molecule type" value="Genomic_DNA"/>
</dbReference>
<evidence type="ECO:0000313" key="2">
    <source>
        <dbReference type="EMBL" id="KAL0393337.1"/>
    </source>
</evidence>
<evidence type="ECO:0000256" key="1">
    <source>
        <dbReference type="SAM" id="SignalP"/>
    </source>
</evidence>
<feature type="chain" id="PRO_5043878845" evidence="1">
    <location>
        <begin position="30"/>
        <end position="304"/>
    </location>
</feature>
<feature type="signal peptide" evidence="1">
    <location>
        <begin position="1"/>
        <end position="29"/>
    </location>
</feature>
<dbReference type="AlphaFoldDB" id="A0AAW2SMQ2"/>
<accession>A0AAW2SMQ2</accession>
<gene>
    <name evidence="2" type="ORF">Sradi_2556500</name>
</gene>
<reference evidence="2" key="2">
    <citation type="journal article" date="2024" name="Plant">
        <title>Genomic evolution and insights into agronomic trait innovations of Sesamum species.</title>
        <authorList>
            <person name="Miao H."/>
            <person name="Wang L."/>
            <person name="Qu L."/>
            <person name="Liu H."/>
            <person name="Sun Y."/>
            <person name="Le M."/>
            <person name="Wang Q."/>
            <person name="Wei S."/>
            <person name="Zheng Y."/>
            <person name="Lin W."/>
            <person name="Duan Y."/>
            <person name="Cao H."/>
            <person name="Xiong S."/>
            <person name="Wang X."/>
            <person name="Wei L."/>
            <person name="Li C."/>
            <person name="Ma Q."/>
            <person name="Ju M."/>
            <person name="Zhao R."/>
            <person name="Li G."/>
            <person name="Mu C."/>
            <person name="Tian Q."/>
            <person name="Mei H."/>
            <person name="Zhang T."/>
            <person name="Gao T."/>
            <person name="Zhang H."/>
        </authorList>
    </citation>
    <scope>NUCLEOTIDE SEQUENCE</scope>
    <source>
        <strain evidence="2">G02</strain>
    </source>
</reference>
<reference evidence="2" key="1">
    <citation type="submission" date="2020-06" db="EMBL/GenBank/DDBJ databases">
        <authorList>
            <person name="Li T."/>
            <person name="Hu X."/>
            <person name="Zhang T."/>
            <person name="Song X."/>
            <person name="Zhang H."/>
            <person name="Dai N."/>
            <person name="Sheng W."/>
            <person name="Hou X."/>
            <person name="Wei L."/>
        </authorList>
    </citation>
    <scope>NUCLEOTIDE SEQUENCE</scope>
    <source>
        <strain evidence="2">G02</strain>
        <tissue evidence="2">Leaf</tissue>
    </source>
</reference>
<dbReference type="PANTHER" id="PTHR31694:SF12">
    <property type="entry name" value="DESICCATION-LIKE PROTEIN"/>
    <property type="match status" value="1"/>
</dbReference>
<sequence>MAFLSASTTSTTAAFIALLLILRLQGCSTQPIPNSDVDLLEFPLNLEYLEAEFFSYGAFGGGLEASAPNLTMGGPPSVGGRKACLTPLIRDIIAQFALQEFGHLRAIQKTVKGFPRPLMDISVASFATLINNAFGQPLAPPFDPYANDINYLIASYIIPYVGLTGYVGANPNLQSPTAKRVIAGLLGVEAGQDAVLRALLYERAFVKVWPYPYTVAEFTYRISNLRNQLGKDGLKDEGLVVVPQVGAEGRASGNVLSADQDSLSYGRTPEEILRIVYGTGTENVAGGFFPSGANGRIAGSYLHL</sequence>